<comment type="caution">
    <text evidence="2">The sequence shown here is derived from an EMBL/GenBank/DDBJ whole genome shotgun (WGS) entry which is preliminary data.</text>
</comment>
<protein>
    <submittedName>
        <fullName evidence="2">Uncharacterized protein</fullName>
    </submittedName>
</protein>
<dbReference type="EMBL" id="BARW01000578">
    <property type="protein sequence ID" value="GAI66371.1"/>
    <property type="molecule type" value="Genomic_DNA"/>
</dbReference>
<feature type="non-terminal residue" evidence="2">
    <location>
        <position position="1"/>
    </location>
</feature>
<name>X1RH89_9ZZZZ</name>
<reference evidence="2" key="1">
    <citation type="journal article" date="2014" name="Front. Microbiol.">
        <title>High frequency of phylogenetically diverse reductive dehalogenase-homologous genes in deep subseafloor sedimentary metagenomes.</title>
        <authorList>
            <person name="Kawai M."/>
            <person name="Futagami T."/>
            <person name="Toyoda A."/>
            <person name="Takaki Y."/>
            <person name="Nishi S."/>
            <person name="Hori S."/>
            <person name="Arai W."/>
            <person name="Tsubouchi T."/>
            <person name="Morono Y."/>
            <person name="Uchiyama I."/>
            <person name="Ito T."/>
            <person name="Fujiyama A."/>
            <person name="Inagaki F."/>
            <person name="Takami H."/>
        </authorList>
    </citation>
    <scope>NUCLEOTIDE SEQUENCE</scope>
    <source>
        <strain evidence="2">Expedition CK06-06</strain>
    </source>
</reference>
<feature type="region of interest" description="Disordered" evidence="1">
    <location>
        <begin position="20"/>
        <end position="46"/>
    </location>
</feature>
<evidence type="ECO:0000313" key="2">
    <source>
        <dbReference type="EMBL" id="GAI66371.1"/>
    </source>
</evidence>
<accession>X1RH89</accession>
<gene>
    <name evidence="2" type="ORF">S12H4_02384</name>
</gene>
<dbReference type="AlphaFoldDB" id="X1RH89"/>
<proteinExistence type="predicted"/>
<sequence length="46" mass="5135">PPNDLYLLCVPGMSTGAYRKDMQKGQREQPVEGNICPQDAWKSQSP</sequence>
<feature type="compositionally biased region" description="Basic and acidic residues" evidence="1">
    <location>
        <begin position="20"/>
        <end position="30"/>
    </location>
</feature>
<organism evidence="2">
    <name type="scientific">marine sediment metagenome</name>
    <dbReference type="NCBI Taxonomy" id="412755"/>
    <lineage>
        <taxon>unclassified sequences</taxon>
        <taxon>metagenomes</taxon>
        <taxon>ecological metagenomes</taxon>
    </lineage>
</organism>
<evidence type="ECO:0000256" key="1">
    <source>
        <dbReference type="SAM" id="MobiDB-lite"/>
    </source>
</evidence>